<protein>
    <submittedName>
        <fullName evidence="2">Uncharacterized protein</fullName>
    </submittedName>
</protein>
<gene>
    <name evidence="2" type="ORF">GCM10023091_08640</name>
</gene>
<comment type="caution">
    <text evidence="2">The sequence shown here is derived from an EMBL/GenBank/DDBJ whole genome shotgun (WGS) entry which is preliminary data.</text>
</comment>
<dbReference type="EMBL" id="BAABEY010000010">
    <property type="protein sequence ID" value="GAA4434133.1"/>
    <property type="molecule type" value="Genomic_DNA"/>
</dbReference>
<dbReference type="Proteomes" id="UP001501508">
    <property type="component" value="Unassembled WGS sequence"/>
</dbReference>
<proteinExistence type="predicted"/>
<organism evidence="2 3">
    <name type="scientific">Ravibacter arvi</name>
    <dbReference type="NCBI Taxonomy" id="2051041"/>
    <lineage>
        <taxon>Bacteria</taxon>
        <taxon>Pseudomonadati</taxon>
        <taxon>Bacteroidota</taxon>
        <taxon>Cytophagia</taxon>
        <taxon>Cytophagales</taxon>
        <taxon>Spirosomataceae</taxon>
        <taxon>Ravibacter</taxon>
    </lineage>
</organism>
<accession>A0ABP8LRZ5</accession>
<evidence type="ECO:0000313" key="2">
    <source>
        <dbReference type="EMBL" id="GAA4434133.1"/>
    </source>
</evidence>
<name>A0ABP8LRZ5_9BACT</name>
<feature type="region of interest" description="Disordered" evidence="1">
    <location>
        <begin position="89"/>
        <end position="109"/>
    </location>
</feature>
<keyword evidence="3" id="KW-1185">Reference proteome</keyword>
<dbReference type="RefSeq" id="WP_345026838.1">
    <property type="nucleotide sequence ID" value="NZ_BAABEY010000010.1"/>
</dbReference>
<evidence type="ECO:0000313" key="3">
    <source>
        <dbReference type="Proteomes" id="UP001501508"/>
    </source>
</evidence>
<sequence>MKQDLDLITNNAVLQLKEQEVCNPQLALSAFFSTFDLGQCRYLLREHFEKNNPVRETCQVISAEPHDIFQLQLVLLIEASYLLHLASQKKNRPPSPEEPTALASPSPEVPADTVCVTDYDDFRAEALRVPDHPDANPFAQHLPPAVWVSVEAFFDALSPATFKRTFFGILTAYAGTTFYSQGNPVEVLFTLEKLKDLICSLALLPKPPATTLATGGSHPDNRTAPCPGTLNDTDRENPLPYLYQFSQGRPPEEWTEILDSLQHFALCSESGVDEGDGLDTLGLYHELVSVVEAGFTLYKLAGGRLKFTQDQQ</sequence>
<reference evidence="3" key="1">
    <citation type="journal article" date="2019" name="Int. J. Syst. Evol. Microbiol.">
        <title>The Global Catalogue of Microorganisms (GCM) 10K type strain sequencing project: providing services to taxonomists for standard genome sequencing and annotation.</title>
        <authorList>
            <consortium name="The Broad Institute Genomics Platform"/>
            <consortium name="The Broad Institute Genome Sequencing Center for Infectious Disease"/>
            <person name="Wu L."/>
            <person name="Ma J."/>
        </authorList>
    </citation>
    <scope>NUCLEOTIDE SEQUENCE [LARGE SCALE GENOMIC DNA]</scope>
    <source>
        <strain evidence="3">JCM 31920</strain>
    </source>
</reference>
<evidence type="ECO:0000256" key="1">
    <source>
        <dbReference type="SAM" id="MobiDB-lite"/>
    </source>
</evidence>